<proteinExistence type="predicted"/>
<gene>
    <name evidence="3" type="ORF">HUT05_33455</name>
</gene>
<name>A0A7I0Y8U7_STRCX</name>
<organism evidence="3 4">
    <name type="scientific">Streptomyces chartreusis</name>
    <dbReference type="NCBI Taxonomy" id="1969"/>
    <lineage>
        <taxon>Bacteria</taxon>
        <taxon>Bacillati</taxon>
        <taxon>Actinomycetota</taxon>
        <taxon>Actinomycetes</taxon>
        <taxon>Kitasatosporales</taxon>
        <taxon>Streptomycetaceae</taxon>
        <taxon>Streptomyces</taxon>
    </lineage>
</organism>
<feature type="region of interest" description="Disordered" evidence="1">
    <location>
        <begin position="29"/>
        <end position="55"/>
    </location>
</feature>
<feature type="chain" id="PRO_5029001393" evidence="2">
    <location>
        <begin position="26"/>
        <end position="55"/>
    </location>
</feature>
<evidence type="ECO:0000256" key="2">
    <source>
        <dbReference type="SAM" id="SignalP"/>
    </source>
</evidence>
<evidence type="ECO:0000313" key="3">
    <source>
        <dbReference type="EMBL" id="QKZ15928.1"/>
    </source>
</evidence>
<dbReference type="EMBL" id="CP056041">
    <property type="protein sequence ID" value="QKZ15928.1"/>
    <property type="molecule type" value="Genomic_DNA"/>
</dbReference>
<accession>A0A7I0Y8U7</accession>
<keyword evidence="4" id="KW-1185">Reference proteome</keyword>
<dbReference type="RefSeq" id="WP_176573646.1">
    <property type="nucleotide sequence ID" value="NZ_CBDRGH010000002.1"/>
</dbReference>
<dbReference type="Proteomes" id="UP000509418">
    <property type="component" value="Chromosome"/>
</dbReference>
<dbReference type="AlphaFoldDB" id="A0A7I0Y8U7"/>
<evidence type="ECO:0000313" key="4">
    <source>
        <dbReference type="Proteomes" id="UP000509418"/>
    </source>
</evidence>
<feature type="compositionally biased region" description="Low complexity" evidence="1">
    <location>
        <begin position="38"/>
        <end position="49"/>
    </location>
</feature>
<keyword evidence="2" id="KW-0732">Signal</keyword>
<feature type="signal peptide" evidence="2">
    <location>
        <begin position="1"/>
        <end position="25"/>
    </location>
</feature>
<evidence type="ECO:0000256" key="1">
    <source>
        <dbReference type="SAM" id="MobiDB-lite"/>
    </source>
</evidence>
<protein>
    <submittedName>
        <fullName evidence="3">Uncharacterized protein</fullName>
    </submittedName>
</protein>
<reference evidence="3 4" key="1">
    <citation type="submission" date="2020-06" db="EMBL/GenBank/DDBJ databases">
        <title>Genome mining for natural products.</title>
        <authorList>
            <person name="Zhang B."/>
            <person name="Shi J."/>
            <person name="Ge H."/>
        </authorList>
    </citation>
    <scope>NUCLEOTIDE SEQUENCE [LARGE SCALE GENOMIC DNA]</scope>
    <source>
        <strain evidence="3 4">NA02069</strain>
    </source>
</reference>
<sequence length="55" mass="5582">MARRPLTLLAALLLALSLGQTSASAASFANPVKSWSSTPRTAPARTAPTCVSGRG</sequence>